<dbReference type="GO" id="GO:0043130">
    <property type="term" value="F:ubiquitin binding"/>
    <property type="evidence" value="ECO:0007669"/>
    <property type="project" value="InterPro"/>
</dbReference>
<gene>
    <name evidence="3" type="ORF">V8G54_008323</name>
</gene>
<sequence length="236" mass="26156">MDYDFRSRSGLQAPMYRQQQPPPPPPMYRPTPYEQNHTPSSGIGFGVRVAIRPEYRITPPPHLSPHAGDNPRSNFQFDFELERKILAEADKDNPNWSKFGSENIPTKVSDSSTAKVPAVDSIVSKFIAMGLSQEAVPIAVENYGDDPTKVILVRRVALRNWSSDGSVIRKKPANFKTGKELCGTGGGNQFEPVQEFVKGYTLLREMGFSSNSVAEALVMNDNRTDRALAHFLNGSS</sequence>
<evidence type="ECO:0000256" key="1">
    <source>
        <dbReference type="SAM" id="MobiDB-lite"/>
    </source>
</evidence>
<dbReference type="Proteomes" id="UP001374535">
    <property type="component" value="Chromosome 2"/>
</dbReference>
<keyword evidence="4" id="KW-1185">Reference proteome</keyword>
<dbReference type="PROSITE" id="PS50030">
    <property type="entry name" value="UBA"/>
    <property type="match status" value="1"/>
</dbReference>
<reference evidence="3 4" key="1">
    <citation type="journal article" date="2023" name="Life. Sci Alliance">
        <title>Evolutionary insights into 3D genome organization and epigenetic landscape of Vigna mungo.</title>
        <authorList>
            <person name="Junaid A."/>
            <person name="Singh B."/>
            <person name="Bhatia S."/>
        </authorList>
    </citation>
    <scope>NUCLEOTIDE SEQUENCE [LARGE SCALE GENOMIC DNA]</scope>
    <source>
        <strain evidence="3">Urdbean</strain>
    </source>
</reference>
<dbReference type="EMBL" id="CP144699">
    <property type="protein sequence ID" value="WVZ21001.1"/>
    <property type="molecule type" value="Genomic_DNA"/>
</dbReference>
<protein>
    <recommendedName>
        <fullName evidence="2">UBA domain-containing protein</fullName>
    </recommendedName>
</protein>
<dbReference type="SUPFAM" id="SSF46934">
    <property type="entry name" value="UBA-like"/>
    <property type="match status" value="1"/>
</dbReference>
<feature type="region of interest" description="Disordered" evidence="1">
    <location>
        <begin position="1"/>
        <end position="44"/>
    </location>
</feature>
<evidence type="ECO:0000313" key="3">
    <source>
        <dbReference type="EMBL" id="WVZ21001.1"/>
    </source>
</evidence>
<proteinExistence type="predicted"/>
<dbReference type="PANTHER" id="PTHR15960:SF5">
    <property type="entry name" value="LD44032P"/>
    <property type="match status" value="1"/>
</dbReference>
<evidence type="ECO:0000313" key="4">
    <source>
        <dbReference type="Proteomes" id="UP001374535"/>
    </source>
</evidence>
<dbReference type="PANTHER" id="PTHR15960">
    <property type="entry name" value="LD44032P"/>
    <property type="match status" value="1"/>
</dbReference>
<evidence type="ECO:0000259" key="2">
    <source>
        <dbReference type="PROSITE" id="PS50030"/>
    </source>
</evidence>
<dbReference type="InterPro" id="IPR015940">
    <property type="entry name" value="UBA"/>
</dbReference>
<feature type="compositionally biased region" description="Pro residues" evidence="1">
    <location>
        <begin position="20"/>
        <end position="29"/>
    </location>
</feature>
<accession>A0AAQ3S9S7</accession>
<name>A0AAQ3S9S7_VIGMU</name>
<feature type="domain" description="UBA" evidence="2">
    <location>
        <begin position="192"/>
        <end position="234"/>
    </location>
</feature>
<dbReference type="AlphaFoldDB" id="A0AAQ3S9S7"/>
<dbReference type="GO" id="GO:0043162">
    <property type="term" value="P:ubiquitin-dependent protein catabolic process via the multivesicular body sorting pathway"/>
    <property type="evidence" value="ECO:0007669"/>
    <property type="project" value="InterPro"/>
</dbReference>
<dbReference type="InterPro" id="IPR038870">
    <property type="entry name" value="UBAP1"/>
</dbReference>
<dbReference type="InterPro" id="IPR009060">
    <property type="entry name" value="UBA-like_sf"/>
</dbReference>
<dbReference type="GO" id="GO:0000813">
    <property type="term" value="C:ESCRT I complex"/>
    <property type="evidence" value="ECO:0007669"/>
    <property type="project" value="InterPro"/>
</dbReference>
<organism evidence="3 4">
    <name type="scientific">Vigna mungo</name>
    <name type="common">Black gram</name>
    <name type="synonym">Phaseolus mungo</name>
    <dbReference type="NCBI Taxonomy" id="3915"/>
    <lineage>
        <taxon>Eukaryota</taxon>
        <taxon>Viridiplantae</taxon>
        <taxon>Streptophyta</taxon>
        <taxon>Embryophyta</taxon>
        <taxon>Tracheophyta</taxon>
        <taxon>Spermatophyta</taxon>
        <taxon>Magnoliopsida</taxon>
        <taxon>eudicotyledons</taxon>
        <taxon>Gunneridae</taxon>
        <taxon>Pentapetalae</taxon>
        <taxon>rosids</taxon>
        <taxon>fabids</taxon>
        <taxon>Fabales</taxon>
        <taxon>Fabaceae</taxon>
        <taxon>Papilionoideae</taxon>
        <taxon>50 kb inversion clade</taxon>
        <taxon>NPAAA clade</taxon>
        <taxon>indigoferoid/millettioid clade</taxon>
        <taxon>Phaseoleae</taxon>
        <taxon>Vigna</taxon>
    </lineage>
</organism>